<dbReference type="Proteomes" id="UP000010999">
    <property type="component" value="Segment"/>
</dbReference>
<dbReference type="KEGG" id="vg:14515302"/>
<gene>
    <name evidence="1" type="ORF">phiTE_107</name>
</gene>
<dbReference type="RefSeq" id="YP_007392569.1">
    <property type="nucleotide sequence ID" value="NC_020201.1"/>
</dbReference>
<evidence type="ECO:0000313" key="2">
    <source>
        <dbReference type="Proteomes" id="UP000010999"/>
    </source>
</evidence>
<evidence type="ECO:0000313" key="1">
    <source>
        <dbReference type="EMBL" id="AEZ66273.1"/>
    </source>
</evidence>
<sequence length="82" mass="9436">MQTRLPLRMLIMWRLQMGGYHDAFAITVKGRDAVICIDGQFYIYSSMHVAAHNLGVVTKMNPGVEFTIRPFKMCLPWTKQGF</sequence>
<dbReference type="EMBL" id="JQ015307">
    <property type="protein sequence ID" value="AEZ66273.1"/>
    <property type="molecule type" value="Genomic_DNA"/>
</dbReference>
<dbReference type="InterPro" id="IPR057969">
    <property type="entry name" value="T4_Y13H-like"/>
</dbReference>
<reference evidence="1 2" key="2">
    <citation type="journal article" date="2012" name="PLoS Genet.">
        <title>Viral evasion of a bacterial suicide system by RNA-based molecular mimicry enables infectious altruism.</title>
        <authorList>
            <person name="Blower T.R."/>
            <person name="Evans T.J."/>
            <person name="Przybilski R."/>
            <person name="Fineran P.C."/>
            <person name="Salmond G.P."/>
        </authorList>
    </citation>
    <scope>NUCLEOTIDE SEQUENCE [LARGE SCALE GENOMIC DNA]</scope>
</reference>
<dbReference type="OrthoDB" id="28416at10239"/>
<reference evidence="2" key="1">
    <citation type="submission" date="2011-11" db="EMBL/GenBank/DDBJ databases">
        <title>Escape from toxin-antitoxin mediated abortive infection can occur by recombination within a generalized transducing phage of Pectobacterium atrosepticum.</title>
        <authorList>
            <person name="Blower T.R."/>
            <person name="Evans T.J."/>
            <person name="Przybilski R."/>
            <person name="Fineran P.C."/>
            <person name="Salmond G.P.C."/>
        </authorList>
    </citation>
    <scope>NUCLEOTIDE SEQUENCE [LARGE SCALE GENOMIC DNA]</scope>
</reference>
<protein>
    <submittedName>
        <fullName evidence="1">Uncharacterized protein</fullName>
    </submittedName>
</protein>
<name>K9L4A1_9CAUD</name>
<keyword evidence="2" id="KW-1185">Reference proteome</keyword>
<accession>K9L4A1</accession>
<dbReference type="GeneID" id="14515302"/>
<organism evidence="1 2">
    <name type="scientific">Pectobacterium phage phiTE</name>
    <dbReference type="NCBI Taxonomy" id="1116482"/>
    <lineage>
        <taxon>Viruses</taxon>
        <taxon>Duplodnaviria</taxon>
        <taxon>Heunggongvirae</taxon>
        <taxon>Uroviricota</taxon>
        <taxon>Caudoviricetes</taxon>
        <taxon>Vequintavirinae</taxon>
        <taxon>Certrevirus</taxon>
        <taxon>Certrevirus phiTE</taxon>
    </lineage>
</organism>
<dbReference type="Pfam" id="PF25744">
    <property type="entry name" value="T4_Y13H"/>
    <property type="match status" value="1"/>
</dbReference>
<proteinExistence type="predicted"/>